<evidence type="ECO:0000313" key="3">
    <source>
        <dbReference type="EMBL" id="UXH30976.1"/>
    </source>
</evidence>
<keyword evidence="4" id="KW-1185">Reference proteome</keyword>
<proteinExistence type="inferred from homology"/>
<organism evidence="3">
    <name type="scientific">Methanothermobacter wolfeii</name>
    <name type="common">Methanobacterium wolfei</name>
    <dbReference type="NCBI Taxonomy" id="145261"/>
    <lineage>
        <taxon>Archaea</taxon>
        <taxon>Methanobacteriati</taxon>
        <taxon>Methanobacteriota</taxon>
        <taxon>Methanomada group</taxon>
        <taxon>Methanobacteria</taxon>
        <taxon>Methanobacteriales</taxon>
        <taxon>Methanobacteriaceae</taxon>
        <taxon>Methanothermobacter</taxon>
    </lineage>
</organism>
<dbReference type="InterPro" id="IPR035954">
    <property type="entry name" value="MTH677-like_sf"/>
</dbReference>
<comment type="similarity">
    <text evidence="1">Belongs to the UPF0440 family.</text>
</comment>
<dbReference type="RefSeq" id="WP_013295880.1">
    <property type="nucleotide sequence ID" value="NZ_CP104550.1"/>
</dbReference>
<dbReference type="Proteomes" id="UP001369247">
    <property type="component" value="Unassembled WGS sequence"/>
</dbReference>
<dbReference type="KEGG" id="mwo:MWSIV6_1052"/>
<evidence type="ECO:0000313" key="2">
    <source>
        <dbReference type="EMBL" id="MEJ8542661.1"/>
    </source>
</evidence>
<accession>A0A9E7RS92</accession>
<gene>
    <name evidence="3" type="ORF">N5910_05360</name>
    <name evidence="2" type="ORF">U2150_04040</name>
</gene>
<evidence type="ECO:0000313" key="4">
    <source>
        <dbReference type="Proteomes" id="UP001369247"/>
    </source>
</evidence>
<dbReference type="Gene3D" id="3.30.300.100">
    <property type="entry name" value="MTH677-like"/>
    <property type="match status" value="1"/>
</dbReference>
<dbReference type="EMBL" id="CP104550">
    <property type="protein sequence ID" value="UXH30976.1"/>
    <property type="molecule type" value="Genomic_DNA"/>
</dbReference>
<protein>
    <submittedName>
        <fullName evidence="3">DUF3194 domain-containing protein</fullName>
    </submittedName>
</protein>
<dbReference type="AlphaFoldDB" id="A0A9E7RS92"/>
<dbReference type="SUPFAM" id="SSF110783">
    <property type="entry name" value="Hypothetical protein MTH677"/>
    <property type="match status" value="1"/>
</dbReference>
<reference evidence="3" key="1">
    <citation type="submission" date="2022-09" db="EMBL/GenBank/DDBJ databases">
        <title>Characterization of three MwoI isoschizomers from sequenced genome and metagenomes.</title>
        <authorList>
            <person name="Fomenkov A."/>
            <person name="Xu S.Y."/>
            <person name="Roberts R.J."/>
        </authorList>
    </citation>
    <scope>NUCLEOTIDE SEQUENCE</scope>
    <source>
        <strain evidence="3">DSM 2970</strain>
    </source>
</reference>
<name>A0A9E7RS92_METWO</name>
<dbReference type="EMBL" id="JAXUHJ010000008">
    <property type="protein sequence ID" value="MEJ8542661.1"/>
    <property type="molecule type" value="Genomic_DNA"/>
</dbReference>
<evidence type="ECO:0000256" key="1">
    <source>
        <dbReference type="ARBA" id="ARBA00008515"/>
    </source>
</evidence>
<dbReference type="InterPro" id="IPR024502">
    <property type="entry name" value="DUF3194"/>
</dbReference>
<dbReference type="Proteomes" id="UP001065373">
    <property type="component" value="Chromosome"/>
</dbReference>
<dbReference type="SMR" id="A0A9E7RS92"/>
<sequence>MTLRRLSRRDLDEISIFLHNTVSEYILQRVPRKEIVDLDVSVRVEYDDELSVDISAEVYLDELSDADPSIVDEAVDLAYERLEDILEDYRE</sequence>
<reference evidence="2 4" key="2">
    <citation type="submission" date="2023-12" db="EMBL/GenBank/DDBJ databases">
        <title>Phenotypic and Genomic Characterization of Methanothermobacter wolfeii Strain BSEL, a CO2-Capturing Archaeon with Minimal Nutrient Requirements.</title>
        <authorList>
            <person name="Ale Enriquez F."/>
            <person name="Ahring B.K."/>
        </authorList>
    </citation>
    <scope>NUCLEOTIDE SEQUENCE [LARGE SCALE GENOMIC DNA]</scope>
    <source>
        <strain evidence="2 4">BSEL-1</strain>
    </source>
</reference>
<dbReference type="Pfam" id="PF11419">
    <property type="entry name" value="DUF3194"/>
    <property type="match status" value="1"/>
</dbReference>
<dbReference type="GeneID" id="43707331"/>